<dbReference type="Proteomes" id="UP000008783">
    <property type="component" value="Unassembled WGS sequence"/>
</dbReference>
<feature type="region of interest" description="Disordered" evidence="1">
    <location>
        <begin position="143"/>
        <end position="163"/>
    </location>
</feature>
<evidence type="ECO:0000256" key="1">
    <source>
        <dbReference type="SAM" id="MobiDB-lite"/>
    </source>
</evidence>
<feature type="domain" description="Tet-like 2OG-Fe(II) oxygenase" evidence="2">
    <location>
        <begin position="211"/>
        <end position="385"/>
    </location>
</feature>
<dbReference type="OrthoDB" id="2505311at2759"/>
<sequence length="426" mass="48014">MTSPLSDQPQANLPAGTNQPESTESNVPEAKPLPVIHHQPETETSVATDEEEVNVSIETIDKPKTKRKRKRHFNECHRLSKKIENKAKRRRTGRDNEFQRVISTASISGGFLIREERVIKADLFPEISKELAIEKEKKLVQEREADDQFEEERSKAVITPRAPTEEENEKALKLVQERFYSIYRDYSKIYNSKNGQIICGTEFQKIPTLEQSKREELDFLCAFIHDCKQLVSPVTPSDGLACENITSAIEAYSKLMEGSERAGGILWELFSRLGNVAAEKTRAEVKKLASDGLGGSSLAFPSNSFYHDDHQLEREGQDSEPPLSFAIMIPTFKSTGKIALESEGHRVDYGQFIFADFQDAITFTPDTICLIIFRAHEYAHRTLNSTQVGDSTRLGLCIQAPFVRTSKNSLSNQDTPHHSQPEVGEN</sequence>
<evidence type="ECO:0000313" key="4">
    <source>
        <dbReference type="Proteomes" id="UP000008783"/>
    </source>
</evidence>
<proteinExistence type="predicted"/>
<dbReference type="AlphaFoldDB" id="E3L7Q0"/>
<organism evidence="3 4">
    <name type="scientific">Puccinia graminis f. sp. tritici (strain CRL 75-36-700-3 / race SCCL)</name>
    <name type="common">Black stem rust fungus</name>
    <dbReference type="NCBI Taxonomy" id="418459"/>
    <lineage>
        <taxon>Eukaryota</taxon>
        <taxon>Fungi</taxon>
        <taxon>Dikarya</taxon>
        <taxon>Basidiomycota</taxon>
        <taxon>Pucciniomycotina</taxon>
        <taxon>Pucciniomycetes</taxon>
        <taxon>Pucciniales</taxon>
        <taxon>Pucciniaceae</taxon>
        <taxon>Puccinia</taxon>
    </lineage>
</organism>
<dbReference type="EMBL" id="DS178367">
    <property type="protein sequence ID" value="EFP92575.2"/>
    <property type="molecule type" value="Genomic_DNA"/>
</dbReference>
<evidence type="ECO:0000313" key="3">
    <source>
        <dbReference type="EMBL" id="EFP92575.2"/>
    </source>
</evidence>
<dbReference type="KEGG" id="pgr:PGTG_18707"/>
<feature type="compositionally biased region" description="Polar residues" evidence="1">
    <location>
        <begin position="1"/>
        <end position="26"/>
    </location>
</feature>
<protein>
    <recommendedName>
        <fullName evidence="2">Tet-like 2OG-Fe(II) oxygenase domain-containing protein</fullName>
    </recommendedName>
</protein>
<feature type="region of interest" description="Disordered" evidence="1">
    <location>
        <begin position="407"/>
        <end position="426"/>
    </location>
</feature>
<feature type="region of interest" description="Disordered" evidence="1">
    <location>
        <begin position="1"/>
        <end position="52"/>
    </location>
</feature>
<accession>E3L7Q0</accession>
<dbReference type="GeneID" id="10538734"/>
<dbReference type="VEuPathDB" id="FungiDB:PGTG_18707"/>
<reference evidence="4" key="2">
    <citation type="journal article" date="2011" name="Proc. Natl. Acad. Sci. U.S.A.">
        <title>Obligate biotrophy features unraveled by the genomic analysis of rust fungi.</title>
        <authorList>
            <person name="Duplessis S."/>
            <person name="Cuomo C.A."/>
            <person name="Lin Y.-C."/>
            <person name="Aerts A."/>
            <person name="Tisserant E."/>
            <person name="Veneault-Fourrey C."/>
            <person name="Joly D.L."/>
            <person name="Hacquard S."/>
            <person name="Amselem J."/>
            <person name="Cantarel B.L."/>
            <person name="Chiu R."/>
            <person name="Coutinho P.M."/>
            <person name="Feau N."/>
            <person name="Field M."/>
            <person name="Frey P."/>
            <person name="Gelhaye E."/>
            <person name="Goldberg J."/>
            <person name="Grabherr M.G."/>
            <person name="Kodira C.D."/>
            <person name="Kohler A."/>
            <person name="Kuees U."/>
            <person name="Lindquist E.A."/>
            <person name="Lucas S.M."/>
            <person name="Mago R."/>
            <person name="Mauceli E."/>
            <person name="Morin E."/>
            <person name="Murat C."/>
            <person name="Pangilinan J.L."/>
            <person name="Park R."/>
            <person name="Pearson M."/>
            <person name="Quesneville H."/>
            <person name="Rouhier N."/>
            <person name="Sakthikumar S."/>
            <person name="Salamov A.A."/>
            <person name="Schmutz J."/>
            <person name="Selles B."/>
            <person name="Shapiro H."/>
            <person name="Tanguay P."/>
            <person name="Tuskan G.A."/>
            <person name="Henrissat B."/>
            <person name="Van de Peer Y."/>
            <person name="Rouze P."/>
            <person name="Ellis J.G."/>
            <person name="Dodds P.N."/>
            <person name="Schein J.E."/>
            <person name="Zhong S."/>
            <person name="Hamelin R.C."/>
            <person name="Grigoriev I.V."/>
            <person name="Szabo L.J."/>
            <person name="Martin F."/>
        </authorList>
    </citation>
    <scope>NUCLEOTIDE SEQUENCE [LARGE SCALE GENOMIC DNA]</scope>
    <source>
        <strain evidence="4">CRL 75-36-700-3 / race SCCL</strain>
    </source>
</reference>
<dbReference type="HOGENOM" id="CLU_026798_3_0_1"/>
<keyword evidence="4" id="KW-1185">Reference proteome</keyword>
<dbReference type="Pfam" id="PF20515">
    <property type="entry name" value="2OG-FeII_Oxy_6"/>
    <property type="match status" value="1"/>
</dbReference>
<reference key="1">
    <citation type="submission" date="2007-01" db="EMBL/GenBank/DDBJ databases">
        <title>The Genome Sequence of Puccinia graminis f. sp. tritici Strain CRL 75-36-700-3.</title>
        <authorList>
            <consortium name="The Broad Institute Genome Sequencing Platform"/>
            <person name="Birren B."/>
            <person name="Lander E."/>
            <person name="Galagan J."/>
            <person name="Nusbaum C."/>
            <person name="Devon K."/>
            <person name="Cuomo C."/>
            <person name="Jaffe D."/>
            <person name="Butler J."/>
            <person name="Alvarez P."/>
            <person name="Gnerre S."/>
            <person name="Grabherr M."/>
            <person name="Mauceli E."/>
            <person name="Brockman W."/>
            <person name="Young S."/>
            <person name="LaButti K."/>
            <person name="Sykes S."/>
            <person name="DeCaprio D."/>
            <person name="Crawford M."/>
            <person name="Koehrsen M."/>
            <person name="Engels R."/>
            <person name="Montgomery P."/>
            <person name="Pearson M."/>
            <person name="Howarth C."/>
            <person name="Larson L."/>
            <person name="White J."/>
            <person name="Zeng Q."/>
            <person name="Kodira C."/>
            <person name="Yandava C."/>
            <person name="Alvarado L."/>
            <person name="O'Leary S."/>
            <person name="Szabo L."/>
            <person name="Dean R."/>
            <person name="Schein J."/>
        </authorList>
    </citation>
    <scope>NUCLEOTIDE SEQUENCE</scope>
    <source>
        <strain>CRL 75-36-700-3</strain>
    </source>
</reference>
<dbReference type="InParanoid" id="E3L7Q0"/>
<gene>
    <name evidence="3" type="ORF">PGTG_18707</name>
</gene>
<name>E3L7Q0_PUCGT</name>
<dbReference type="InterPro" id="IPR046798">
    <property type="entry name" value="2OG-FeII_Oxy_6"/>
</dbReference>
<dbReference type="RefSeq" id="XP_003336994.2">
    <property type="nucleotide sequence ID" value="XM_003336946.2"/>
</dbReference>
<evidence type="ECO:0000259" key="2">
    <source>
        <dbReference type="Pfam" id="PF20515"/>
    </source>
</evidence>